<proteinExistence type="predicted"/>
<reference evidence="1" key="2">
    <citation type="journal article" date="2020" name="Nat. Commun.">
        <title>Large-scale genome sequencing of mycorrhizal fungi provides insights into the early evolution of symbiotic traits.</title>
        <authorList>
            <person name="Miyauchi S."/>
            <person name="Kiss E."/>
            <person name="Kuo A."/>
            <person name="Drula E."/>
            <person name="Kohler A."/>
            <person name="Sanchez-Garcia M."/>
            <person name="Morin E."/>
            <person name="Andreopoulos B."/>
            <person name="Barry K.W."/>
            <person name="Bonito G."/>
            <person name="Buee M."/>
            <person name="Carver A."/>
            <person name="Chen C."/>
            <person name="Cichocki N."/>
            <person name="Clum A."/>
            <person name="Culley D."/>
            <person name="Crous P.W."/>
            <person name="Fauchery L."/>
            <person name="Girlanda M."/>
            <person name="Hayes R.D."/>
            <person name="Keri Z."/>
            <person name="LaButti K."/>
            <person name="Lipzen A."/>
            <person name="Lombard V."/>
            <person name="Magnuson J."/>
            <person name="Maillard F."/>
            <person name="Murat C."/>
            <person name="Nolan M."/>
            <person name="Ohm R.A."/>
            <person name="Pangilinan J."/>
            <person name="Pereira M.F."/>
            <person name="Perotto S."/>
            <person name="Peter M."/>
            <person name="Pfister S."/>
            <person name="Riley R."/>
            <person name="Sitrit Y."/>
            <person name="Stielow J.B."/>
            <person name="Szollosi G."/>
            <person name="Zifcakova L."/>
            <person name="Stursova M."/>
            <person name="Spatafora J.W."/>
            <person name="Tedersoo L."/>
            <person name="Vaario L.M."/>
            <person name="Yamada A."/>
            <person name="Yan M."/>
            <person name="Wang P."/>
            <person name="Xu J."/>
            <person name="Bruns T."/>
            <person name="Baldrian P."/>
            <person name="Vilgalys R."/>
            <person name="Dunand C."/>
            <person name="Henrissat B."/>
            <person name="Grigoriev I.V."/>
            <person name="Hibbett D."/>
            <person name="Nagy L.G."/>
            <person name="Martin F.M."/>
        </authorList>
    </citation>
    <scope>NUCLEOTIDE SEQUENCE</scope>
    <source>
        <strain evidence="1">BED1</strain>
    </source>
</reference>
<keyword evidence="2" id="KW-1185">Reference proteome</keyword>
<organism evidence="1 2">
    <name type="scientific">Boletus edulis BED1</name>
    <dbReference type="NCBI Taxonomy" id="1328754"/>
    <lineage>
        <taxon>Eukaryota</taxon>
        <taxon>Fungi</taxon>
        <taxon>Dikarya</taxon>
        <taxon>Basidiomycota</taxon>
        <taxon>Agaricomycotina</taxon>
        <taxon>Agaricomycetes</taxon>
        <taxon>Agaricomycetidae</taxon>
        <taxon>Boletales</taxon>
        <taxon>Boletineae</taxon>
        <taxon>Boletaceae</taxon>
        <taxon>Boletoideae</taxon>
        <taxon>Boletus</taxon>
    </lineage>
</organism>
<sequence length="222" mass="24972">MRRPWYTDAEIVLTKTHIIAVWTSRASSNMIVLIRAFVIPDSALPHNIGELRLTHEAIVRASSYLCRSSLLRNSIVNPATGSVNIRLLNVTIPRTNREQKHMSCLDLTLPKPVSNTDDVLPISVHTQHLFGSTWTYEHHSISDGYGLGLLLTETRPSFVQINSARKFTIDASKEECTLAVGDPCPIPVEYFHVAFDGTRGRLHYLQWDKNDDVNRVVTVDLA</sequence>
<dbReference type="Proteomes" id="UP001194468">
    <property type="component" value="Unassembled WGS sequence"/>
</dbReference>
<gene>
    <name evidence="1" type="ORF">L210DRAFT_3204892</name>
</gene>
<comment type="caution">
    <text evidence="1">The sequence shown here is derived from an EMBL/GenBank/DDBJ whole genome shotgun (WGS) entry which is preliminary data.</text>
</comment>
<protein>
    <submittedName>
        <fullName evidence="1">Uncharacterized protein</fullName>
    </submittedName>
</protein>
<evidence type="ECO:0000313" key="2">
    <source>
        <dbReference type="Proteomes" id="UP001194468"/>
    </source>
</evidence>
<evidence type="ECO:0000313" key="1">
    <source>
        <dbReference type="EMBL" id="KAF8442312.1"/>
    </source>
</evidence>
<reference evidence="1" key="1">
    <citation type="submission" date="2019-10" db="EMBL/GenBank/DDBJ databases">
        <authorList>
            <consortium name="DOE Joint Genome Institute"/>
            <person name="Kuo A."/>
            <person name="Miyauchi S."/>
            <person name="Kiss E."/>
            <person name="Drula E."/>
            <person name="Kohler A."/>
            <person name="Sanchez-Garcia M."/>
            <person name="Andreopoulos B."/>
            <person name="Barry K.W."/>
            <person name="Bonito G."/>
            <person name="Buee M."/>
            <person name="Carver A."/>
            <person name="Chen C."/>
            <person name="Cichocki N."/>
            <person name="Clum A."/>
            <person name="Culley D."/>
            <person name="Crous P.W."/>
            <person name="Fauchery L."/>
            <person name="Girlanda M."/>
            <person name="Hayes R."/>
            <person name="Keri Z."/>
            <person name="LaButti K."/>
            <person name="Lipzen A."/>
            <person name="Lombard V."/>
            <person name="Magnuson J."/>
            <person name="Maillard F."/>
            <person name="Morin E."/>
            <person name="Murat C."/>
            <person name="Nolan M."/>
            <person name="Ohm R."/>
            <person name="Pangilinan J."/>
            <person name="Pereira M."/>
            <person name="Perotto S."/>
            <person name="Peter M."/>
            <person name="Riley R."/>
            <person name="Sitrit Y."/>
            <person name="Stielow B."/>
            <person name="Szollosi G."/>
            <person name="Zifcakova L."/>
            <person name="Stursova M."/>
            <person name="Spatafora J.W."/>
            <person name="Tedersoo L."/>
            <person name="Vaario L.-M."/>
            <person name="Yamada A."/>
            <person name="Yan M."/>
            <person name="Wang P."/>
            <person name="Xu J."/>
            <person name="Bruns T."/>
            <person name="Baldrian P."/>
            <person name="Vilgalys R."/>
            <person name="Henrissat B."/>
            <person name="Grigoriev I.V."/>
            <person name="Hibbett D."/>
            <person name="Nagy L.G."/>
            <person name="Martin F.M."/>
        </authorList>
    </citation>
    <scope>NUCLEOTIDE SEQUENCE</scope>
    <source>
        <strain evidence="1">BED1</strain>
    </source>
</reference>
<dbReference type="AlphaFoldDB" id="A0AAD4GGD6"/>
<accession>A0AAD4GGD6</accession>
<name>A0AAD4GGD6_BOLED</name>
<dbReference type="EMBL" id="WHUW01000009">
    <property type="protein sequence ID" value="KAF8442312.1"/>
    <property type="molecule type" value="Genomic_DNA"/>
</dbReference>